<keyword evidence="3" id="KW-1185">Reference proteome</keyword>
<gene>
    <name evidence="2" type="ORF">O181_065358</name>
</gene>
<accession>A0A9Q3EV78</accession>
<name>A0A9Q3EV78_9BASI</name>
<dbReference type="EMBL" id="AVOT02031969">
    <property type="protein sequence ID" value="MBW0525643.1"/>
    <property type="molecule type" value="Genomic_DNA"/>
</dbReference>
<sequence length="113" mass="13088">MTPALEKEGPVVSTSSITVQRQAQRTSEETKRSHKQARKVKRKIKLAQTLPTRAHDSQIQTFSHRKCVQYSQNPYGIHRKGEGRDEHKCSMKKMDNIRHIKSIIDFKLGKFDT</sequence>
<evidence type="ECO:0000313" key="3">
    <source>
        <dbReference type="Proteomes" id="UP000765509"/>
    </source>
</evidence>
<organism evidence="2 3">
    <name type="scientific">Austropuccinia psidii MF-1</name>
    <dbReference type="NCBI Taxonomy" id="1389203"/>
    <lineage>
        <taxon>Eukaryota</taxon>
        <taxon>Fungi</taxon>
        <taxon>Dikarya</taxon>
        <taxon>Basidiomycota</taxon>
        <taxon>Pucciniomycotina</taxon>
        <taxon>Pucciniomycetes</taxon>
        <taxon>Pucciniales</taxon>
        <taxon>Sphaerophragmiaceae</taxon>
        <taxon>Austropuccinia</taxon>
    </lineage>
</organism>
<dbReference type="Proteomes" id="UP000765509">
    <property type="component" value="Unassembled WGS sequence"/>
</dbReference>
<protein>
    <submittedName>
        <fullName evidence="2">Uncharacterized protein</fullName>
    </submittedName>
</protein>
<feature type="compositionally biased region" description="Basic residues" evidence="1">
    <location>
        <begin position="32"/>
        <end position="42"/>
    </location>
</feature>
<feature type="compositionally biased region" description="Polar residues" evidence="1">
    <location>
        <begin position="12"/>
        <end position="25"/>
    </location>
</feature>
<comment type="caution">
    <text evidence="2">The sequence shown here is derived from an EMBL/GenBank/DDBJ whole genome shotgun (WGS) entry which is preliminary data.</text>
</comment>
<evidence type="ECO:0000256" key="1">
    <source>
        <dbReference type="SAM" id="MobiDB-lite"/>
    </source>
</evidence>
<dbReference type="AlphaFoldDB" id="A0A9Q3EV78"/>
<reference evidence="2" key="1">
    <citation type="submission" date="2021-03" db="EMBL/GenBank/DDBJ databases">
        <title>Draft genome sequence of rust myrtle Austropuccinia psidii MF-1, a brazilian biotype.</title>
        <authorList>
            <person name="Quecine M.C."/>
            <person name="Pachon D.M.R."/>
            <person name="Bonatelli M.L."/>
            <person name="Correr F.H."/>
            <person name="Franceschini L.M."/>
            <person name="Leite T.F."/>
            <person name="Margarido G.R.A."/>
            <person name="Almeida C.A."/>
            <person name="Ferrarezi J.A."/>
            <person name="Labate C.A."/>
        </authorList>
    </citation>
    <scope>NUCLEOTIDE SEQUENCE</scope>
    <source>
        <strain evidence="2">MF-1</strain>
    </source>
</reference>
<proteinExistence type="predicted"/>
<feature type="region of interest" description="Disordered" evidence="1">
    <location>
        <begin position="1"/>
        <end position="42"/>
    </location>
</feature>
<evidence type="ECO:0000313" key="2">
    <source>
        <dbReference type="EMBL" id="MBW0525643.1"/>
    </source>
</evidence>